<dbReference type="EMBL" id="CP050855">
    <property type="protein sequence ID" value="QLH62805.1"/>
    <property type="molecule type" value="Genomic_DNA"/>
</dbReference>
<evidence type="ECO:0000313" key="2">
    <source>
        <dbReference type="EMBL" id="QLH62811.1"/>
    </source>
</evidence>
<dbReference type="Proteomes" id="UP000042738">
    <property type="component" value="Chromosome"/>
</dbReference>
<dbReference type="RefSeq" id="WP_160289807.1">
    <property type="nucleotide sequence ID" value="NZ_CP050855.1"/>
</dbReference>
<reference evidence="2 3" key="1">
    <citation type="journal article" date="2014" name="Genome Announc.">
        <title>Whole-Genome Sequence of Serratia symbiotica Strain CWBI-2.3T, a Free-Living Symbiont of the Black Bean Aphid Aphis fabae.</title>
        <authorList>
            <person name="Foray V."/>
            <person name="Grigorescu A.S."/>
            <person name="Sabri A."/>
            <person name="Haubruge E."/>
            <person name="Lognay G."/>
            <person name="Francis F."/>
            <person name="Fauconnier M.L."/>
            <person name="Hance T."/>
            <person name="Thonart P."/>
        </authorList>
    </citation>
    <scope>NUCLEOTIDE SEQUENCE [LARGE SCALE GENOMIC DNA]</scope>
    <source>
        <strain evidence="2">CWBI-2.3</strain>
    </source>
</reference>
<reference evidence="2" key="3">
    <citation type="submission" date="2020-04" db="EMBL/GenBank/DDBJ databases">
        <title>Genomic Insight into Nascent Stage of Mutualistic Insect Bacterial Symbioses through the Bacterial Symbiont Serratia symbiotica.</title>
        <authorList>
            <person name="Renoz F."/>
            <person name="Foray V."/>
            <person name="Ambroise J."/>
            <person name="Baa-Puyoulet P."/>
            <person name="Bearzatto B."/>
            <person name="Mendez G.L."/>
            <person name="Vanderpoorten A."/>
            <person name="Mahillon J."/>
            <person name="Gala J.-L."/>
            <person name="Calevro F."/>
            <person name="Hance T."/>
        </authorList>
    </citation>
    <scope>NUCLEOTIDE SEQUENCE</scope>
    <source>
        <strain evidence="2">CWBI-2.3</strain>
    </source>
</reference>
<sequence length="96" mass="10429">MRGGKRSPGQRYAVVLSGRQRLAVRPFNIMCGYYAKLAVLLPRTPSPRPAARIAQYTLCRAPPRCGAGCGRRPWRRLPSWSSSANGNSVVGLMASA</sequence>
<evidence type="ECO:0000313" key="1">
    <source>
        <dbReference type="EMBL" id="QLH62805.1"/>
    </source>
</evidence>
<name>A0A7D5NKZ3_9GAMM</name>
<evidence type="ECO:0000313" key="3">
    <source>
        <dbReference type="Proteomes" id="UP000042738"/>
    </source>
</evidence>
<accession>A0A7D5NKZ3</accession>
<dbReference type="EMBL" id="CP050855">
    <property type="protein sequence ID" value="QLH62811.1"/>
    <property type="molecule type" value="Genomic_DNA"/>
</dbReference>
<dbReference type="AlphaFoldDB" id="A0A7D5NKZ3"/>
<dbReference type="GeneID" id="93736356"/>
<reference evidence="2" key="2">
    <citation type="submission" date="2014-06" db="EMBL/GenBank/DDBJ databases">
        <authorList>
            <person name="Foray V.V."/>
        </authorList>
    </citation>
    <scope>NUCLEOTIDE SEQUENCE</scope>
    <source>
        <strain evidence="2">CWBI-2.3</strain>
    </source>
</reference>
<gene>
    <name evidence="1" type="ORF">SYMBAF_07475</name>
    <name evidence="2" type="ORF">SYMBAF_07525</name>
</gene>
<organism evidence="2 3">
    <name type="scientific">Serratia symbiotica</name>
    <dbReference type="NCBI Taxonomy" id="138074"/>
    <lineage>
        <taxon>Bacteria</taxon>
        <taxon>Pseudomonadati</taxon>
        <taxon>Pseudomonadota</taxon>
        <taxon>Gammaproteobacteria</taxon>
        <taxon>Enterobacterales</taxon>
        <taxon>Yersiniaceae</taxon>
        <taxon>Serratia</taxon>
    </lineage>
</organism>
<protein>
    <submittedName>
        <fullName evidence="2">Uncharacterized protein</fullName>
    </submittedName>
</protein>
<proteinExistence type="predicted"/>